<evidence type="ECO:0008006" key="4">
    <source>
        <dbReference type="Google" id="ProtNLM"/>
    </source>
</evidence>
<gene>
    <name evidence="2" type="ORF">AY555_01845</name>
</gene>
<dbReference type="KEGG" id="hjo:AY555_01845"/>
<dbReference type="STRING" id="1549855.AY555_01845"/>
<feature type="signal peptide" evidence="1">
    <location>
        <begin position="1"/>
        <end position="23"/>
    </location>
</feature>
<evidence type="ECO:0000313" key="3">
    <source>
        <dbReference type="Proteomes" id="UP000076066"/>
    </source>
</evidence>
<evidence type="ECO:0000256" key="1">
    <source>
        <dbReference type="SAM" id="SignalP"/>
    </source>
</evidence>
<keyword evidence="3" id="KW-1185">Reference proteome</keyword>
<organism evidence="2 3">
    <name type="scientific">Haematospirillum jordaniae</name>
    <dbReference type="NCBI Taxonomy" id="1549855"/>
    <lineage>
        <taxon>Bacteria</taxon>
        <taxon>Pseudomonadati</taxon>
        <taxon>Pseudomonadota</taxon>
        <taxon>Alphaproteobacteria</taxon>
        <taxon>Rhodospirillales</taxon>
        <taxon>Novispirillaceae</taxon>
        <taxon>Haematospirillum</taxon>
    </lineage>
</organism>
<accession>A0A143DBJ9</accession>
<dbReference type="Proteomes" id="UP000076066">
    <property type="component" value="Chromosome"/>
</dbReference>
<reference evidence="2 3" key="1">
    <citation type="submission" date="2016-02" db="EMBL/GenBank/DDBJ databases">
        <title>Complete Genome of H5569, the type strain of the newly described species Haematospirillium jordaniae.</title>
        <authorList>
            <person name="Nicholson A.C."/>
            <person name="Humrighouse B.W."/>
            <person name="Loparov V."/>
            <person name="McQuiston J.R."/>
        </authorList>
    </citation>
    <scope>NUCLEOTIDE SEQUENCE [LARGE SCALE GENOMIC DNA]</scope>
    <source>
        <strain evidence="2 3">H5569</strain>
    </source>
</reference>
<feature type="chain" id="PRO_5007507949" description="Lipoprotein" evidence="1">
    <location>
        <begin position="24"/>
        <end position="100"/>
    </location>
</feature>
<keyword evidence="1" id="KW-0732">Signal</keyword>
<protein>
    <recommendedName>
        <fullName evidence="4">Lipoprotein</fullName>
    </recommendedName>
</protein>
<dbReference type="EMBL" id="CP014525">
    <property type="protein sequence ID" value="AMW34121.1"/>
    <property type="molecule type" value="Genomic_DNA"/>
</dbReference>
<evidence type="ECO:0000313" key="2">
    <source>
        <dbReference type="EMBL" id="AMW34121.1"/>
    </source>
</evidence>
<proteinExistence type="predicted"/>
<name>A0A143DBJ9_9PROT</name>
<dbReference type="PROSITE" id="PS51257">
    <property type="entry name" value="PROKAR_LIPOPROTEIN"/>
    <property type="match status" value="1"/>
</dbReference>
<dbReference type="AlphaFoldDB" id="A0A143DBJ9"/>
<sequence>MHIRSLFLPAVICVSTVLSSCAAAVPPWSKSGSSDTETQREWLSCRRYAEGISGGRRYVDSTSSATHALDIQDRSNAMKHYTEILEACMQAKGYEHSKRR</sequence>